<keyword evidence="14" id="KW-1185">Reference proteome</keyword>
<evidence type="ECO:0000256" key="1">
    <source>
        <dbReference type="ARBA" id="ARBA00004167"/>
    </source>
</evidence>
<dbReference type="Pfam" id="PF10099">
    <property type="entry name" value="RskA_C"/>
    <property type="match status" value="1"/>
</dbReference>
<keyword evidence="4" id="KW-0812">Transmembrane</keyword>
<dbReference type="Proteomes" id="UP001589611">
    <property type="component" value="Unassembled WGS sequence"/>
</dbReference>
<keyword evidence="8" id="KW-0804">Transcription</keyword>
<evidence type="ECO:0000256" key="5">
    <source>
        <dbReference type="ARBA" id="ARBA00022989"/>
    </source>
</evidence>
<accession>A0ABV5SYW7</accession>
<dbReference type="PANTHER" id="PTHR37461">
    <property type="entry name" value="ANTI-SIGMA-K FACTOR RSKA"/>
    <property type="match status" value="1"/>
</dbReference>
<dbReference type="Gene3D" id="1.10.10.1320">
    <property type="entry name" value="Anti-sigma factor, zinc-finger domain"/>
    <property type="match status" value="1"/>
</dbReference>
<evidence type="ECO:0000313" key="13">
    <source>
        <dbReference type="EMBL" id="MFB9645544.1"/>
    </source>
</evidence>
<evidence type="ECO:0000256" key="9">
    <source>
        <dbReference type="ARBA" id="ARBA00029829"/>
    </source>
</evidence>
<organism evidence="13 14">
    <name type="scientific">Microbacterium terregens</name>
    <dbReference type="NCBI Taxonomy" id="69363"/>
    <lineage>
        <taxon>Bacteria</taxon>
        <taxon>Bacillati</taxon>
        <taxon>Actinomycetota</taxon>
        <taxon>Actinomycetes</taxon>
        <taxon>Micrococcales</taxon>
        <taxon>Microbacteriaceae</taxon>
        <taxon>Microbacterium</taxon>
    </lineage>
</organism>
<dbReference type="EMBL" id="JBHMBE010000002">
    <property type="protein sequence ID" value="MFB9645544.1"/>
    <property type="molecule type" value="Genomic_DNA"/>
</dbReference>
<gene>
    <name evidence="13" type="ORF">ACFFPJ_07015</name>
</gene>
<evidence type="ECO:0000313" key="14">
    <source>
        <dbReference type="Proteomes" id="UP001589611"/>
    </source>
</evidence>
<evidence type="ECO:0000256" key="8">
    <source>
        <dbReference type="ARBA" id="ARBA00023163"/>
    </source>
</evidence>
<evidence type="ECO:0000259" key="12">
    <source>
        <dbReference type="Pfam" id="PF10099"/>
    </source>
</evidence>
<evidence type="ECO:0000256" key="4">
    <source>
        <dbReference type="ARBA" id="ARBA00022692"/>
    </source>
</evidence>
<evidence type="ECO:0000256" key="10">
    <source>
        <dbReference type="ARBA" id="ARBA00030803"/>
    </source>
</evidence>
<sequence length="267" mass="27573">MNEQDFAELAAGYVLHGLSPEDTHAFQTARRQHPEWEHYLTADAATATLLAETVAEVQPPPSVRAALLAQIAGNGEPVQVEPVTPDAEAESTPPARRSRRRTTAGGTGSPATGRWGPRSWFALAASVALLVGVGWGAVFVSQQLNAPASVVALNEIEAAPDAQAETVTLPEGGEATAHWAESVGKVVLVTDGLPTIPEDKSYELWFVRGGEPISAGVFAADDGSATALLSGDMEPGDVIAVTVEVAGGSPTGLPTSDPIVAIPTQES</sequence>
<protein>
    <recommendedName>
        <fullName evidence="10">Regulator of SigK</fullName>
    </recommendedName>
    <alternativeName>
        <fullName evidence="9">Sigma-K anti-sigma factor RskA</fullName>
    </alternativeName>
</protein>
<feature type="region of interest" description="Disordered" evidence="11">
    <location>
        <begin position="77"/>
        <end position="113"/>
    </location>
</feature>
<dbReference type="InterPro" id="IPR051474">
    <property type="entry name" value="Anti-sigma-K/W_factor"/>
</dbReference>
<dbReference type="InterPro" id="IPR018764">
    <property type="entry name" value="RskA_C"/>
</dbReference>
<dbReference type="PANTHER" id="PTHR37461:SF1">
    <property type="entry name" value="ANTI-SIGMA-K FACTOR RSKA"/>
    <property type="match status" value="1"/>
</dbReference>
<name>A0ABV5SYW7_9MICO</name>
<evidence type="ECO:0000256" key="7">
    <source>
        <dbReference type="ARBA" id="ARBA00023136"/>
    </source>
</evidence>
<proteinExistence type="predicted"/>
<comment type="caution">
    <text evidence="13">The sequence shown here is derived from an EMBL/GenBank/DDBJ whole genome shotgun (WGS) entry which is preliminary data.</text>
</comment>
<reference evidence="13 14" key="1">
    <citation type="submission" date="2024-09" db="EMBL/GenBank/DDBJ databases">
        <authorList>
            <person name="Sun Q."/>
            <person name="Mori K."/>
        </authorList>
    </citation>
    <scope>NUCLEOTIDE SEQUENCE [LARGE SCALE GENOMIC DNA]</scope>
    <source>
        <strain evidence="13 14">JCM 1342</strain>
    </source>
</reference>
<keyword evidence="3" id="KW-1003">Cell membrane</keyword>
<dbReference type="InterPro" id="IPR041916">
    <property type="entry name" value="Anti_sigma_zinc_sf"/>
</dbReference>
<feature type="domain" description="Anti-sigma K factor RskA C-terminal" evidence="12">
    <location>
        <begin position="122"/>
        <end position="256"/>
    </location>
</feature>
<keyword evidence="7" id="KW-0472">Membrane</keyword>
<evidence type="ECO:0000256" key="2">
    <source>
        <dbReference type="ARBA" id="ARBA00004236"/>
    </source>
</evidence>
<comment type="subcellular location">
    <subcellularLocation>
        <location evidence="2">Cell membrane</location>
    </subcellularLocation>
    <subcellularLocation>
        <location evidence="1">Membrane</location>
        <topology evidence="1">Single-pass membrane protein</topology>
    </subcellularLocation>
</comment>
<evidence type="ECO:0000256" key="11">
    <source>
        <dbReference type="SAM" id="MobiDB-lite"/>
    </source>
</evidence>
<dbReference type="RefSeq" id="WP_344714694.1">
    <property type="nucleotide sequence ID" value="NZ_BAAAWH010000001.1"/>
</dbReference>
<keyword evidence="5" id="KW-1133">Transmembrane helix</keyword>
<keyword evidence="6" id="KW-0805">Transcription regulation</keyword>
<evidence type="ECO:0000256" key="6">
    <source>
        <dbReference type="ARBA" id="ARBA00023015"/>
    </source>
</evidence>
<evidence type="ECO:0000256" key="3">
    <source>
        <dbReference type="ARBA" id="ARBA00022475"/>
    </source>
</evidence>